<reference evidence="2" key="1">
    <citation type="submission" date="2022-01" db="EMBL/GenBank/DDBJ databases">
        <authorList>
            <person name="Criscuolo A."/>
        </authorList>
    </citation>
    <scope>NUCLEOTIDE SEQUENCE</scope>
    <source>
        <strain evidence="2">CIP111893</strain>
    </source>
</reference>
<dbReference type="Proteomes" id="UP000838686">
    <property type="component" value="Unassembled WGS sequence"/>
</dbReference>
<dbReference type="SUPFAM" id="SSF53271">
    <property type="entry name" value="PRTase-like"/>
    <property type="match status" value="1"/>
</dbReference>
<sequence length="278" mass="31628">MRKSWSQLFFKSMHNLLALLRPSTSTCLICGRNDHRTVSALPSLCSECRESIPWISRIHCPICGRPERCGDCGRRHAAAFICNRSAVQYNDTIRQWLALYKYRGHEGLEPLLGELLLTAYSGLLQEFSQRSKLFRIDAVVHVPVSTERLHERGFNQAERLAAYIAKQSGLLHFDILRRARHSQKQSFKTRGERLRDSRELFVSNVPAILKMMDRLFGGDVSAMPARLNSGESVRFLLVDDIYTTGSTVNACARAVREGVNWAGFQMHIEIYTITLARS</sequence>
<dbReference type="InterPro" id="IPR029057">
    <property type="entry name" value="PRTase-like"/>
</dbReference>
<dbReference type="RefSeq" id="WP_236338604.1">
    <property type="nucleotide sequence ID" value="NZ_CAKMMF010000002.1"/>
</dbReference>
<evidence type="ECO:0008006" key="4">
    <source>
        <dbReference type="Google" id="ProtNLM"/>
    </source>
</evidence>
<name>A0ABN8FV87_9BACL</name>
<dbReference type="CDD" id="cd06223">
    <property type="entry name" value="PRTases_typeI"/>
    <property type="match status" value="1"/>
</dbReference>
<organism evidence="2 3">
    <name type="scientific">Paenibacillus plantiphilus</name>
    <dbReference type="NCBI Taxonomy" id="2905650"/>
    <lineage>
        <taxon>Bacteria</taxon>
        <taxon>Bacillati</taxon>
        <taxon>Bacillota</taxon>
        <taxon>Bacilli</taxon>
        <taxon>Bacillales</taxon>
        <taxon>Paenibacillaceae</taxon>
        <taxon>Paenibacillus</taxon>
    </lineage>
</organism>
<dbReference type="EMBL" id="CAKMMF010000002">
    <property type="protein sequence ID" value="CAH1193032.1"/>
    <property type="molecule type" value="Genomic_DNA"/>
</dbReference>
<accession>A0ABN8FV87</accession>
<evidence type="ECO:0000313" key="3">
    <source>
        <dbReference type="Proteomes" id="UP000838686"/>
    </source>
</evidence>
<comment type="caution">
    <text evidence="2">The sequence shown here is derived from an EMBL/GenBank/DDBJ whole genome shotgun (WGS) entry which is preliminary data.</text>
</comment>
<evidence type="ECO:0000313" key="2">
    <source>
        <dbReference type="EMBL" id="CAH1193032.1"/>
    </source>
</evidence>
<dbReference type="Gene3D" id="3.40.50.2020">
    <property type="match status" value="1"/>
</dbReference>
<comment type="similarity">
    <text evidence="1">Belongs to the ComF/GntX family.</text>
</comment>
<dbReference type="InterPro" id="IPR000836">
    <property type="entry name" value="PRTase_dom"/>
</dbReference>
<proteinExistence type="inferred from homology"/>
<dbReference type="PANTHER" id="PTHR47505:SF1">
    <property type="entry name" value="DNA UTILIZATION PROTEIN YHGH"/>
    <property type="match status" value="1"/>
</dbReference>
<dbReference type="PANTHER" id="PTHR47505">
    <property type="entry name" value="DNA UTILIZATION PROTEIN YHGH"/>
    <property type="match status" value="1"/>
</dbReference>
<gene>
    <name evidence="2" type="ORF">PAECIP111893_00372</name>
</gene>
<evidence type="ECO:0000256" key="1">
    <source>
        <dbReference type="ARBA" id="ARBA00008007"/>
    </source>
</evidence>
<protein>
    <recommendedName>
        <fullName evidence="4">ComF family protein</fullName>
    </recommendedName>
</protein>
<keyword evidence="3" id="KW-1185">Reference proteome</keyword>
<dbReference type="InterPro" id="IPR051910">
    <property type="entry name" value="ComF/GntX_DNA_util-trans"/>
</dbReference>